<evidence type="ECO:0000256" key="3">
    <source>
        <dbReference type="ARBA" id="ARBA00004496"/>
    </source>
</evidence>
<feature type="compositionally biased region" description="Basic residues" evidence="16">
    <location>
        <begin position="286"/>
        <end position="296"/>
    </location>
</feature>
<feature type="compositionally biased region" description="Basic residues" evidence="16">
    <location>
        <begin position="227"/>
        <end position="240"/>
    </location>
</feature>
<dbReference type="SUPFAM" id="SSF50249">
    <property type="entry name" value="Nucleic acid-binding proteins"/>
    <property type="match status" value="1"/>
</dbReference>
<dbReference type="GO" id="GO:0005737">
    <property type="term" value="C:cytoplasm"/>
    <property type="evidence" value="ECO:0007669"/>
    <property type="project" value="UniProtKB-SubCell"/>
</dbReference>
<feature type="compositionally biased region" description="Low complexity" evidence="16">
    <location>
        <begin position="105"/>
        <end position="133"/>
    </location>
</feature>
<keyword evidence="6" id="KW-0507">mRNA processing</keyword>
<comment type="subcellular location">
    <subcellularLocation>
        <location evidence="3">Cytoplasm</location>
    </subcellularLocation>
</comment>
<dbReference type="EC" id="3.1.26.12" evidence="14"/>
<dbReference type="GO" id="GO:0006397">
    <property type="term" value="P:mRNA processing"/>
    <property type="evidence" value="ECO:0007669"/>
    <property type="project" value="UniProtKB-KW"/>
</dbReference>
<keyword evidence="19" id="KW-1185">Reference proteome</keyword>
<comment type="cofactor">
    <cofactor evidence="1">
        <name>Mg(2+)</name>
        <dbReference type="ChEBI" id="CHEBI:18420"/>
    </cofactor>
</comment>
<evidence type="ECO:0000256" key="13">
    <source>
        <dbReference type="ARBA" id="ARBA00050524"/>
    </source>
</evidence>
<evidence type="ECO:0000256" key="10">
    <source>
        <dbReference type="ARBA" id="ARBA00022833"/>
    </source>
</evidence>
<feature type="compositionally biased region" description="Basic residues" evidence="16">
    <location>
        <begin position="854"/>
        <end position="864"/>
    </location>
</feature>
<feature type="region of interest" description="Disordered" evidence="16">
    <location>
        <begin position="1"/>
        <end position="354"/>
    </location>
</feature>
<dbReference type="SMART" id="SM00316">
    <property type="entry name" value="S1"/>
    <property type="match status" value="1"/>
</dbReference>
<evidence type="ECO:0000256" key="1">
    <source>
        <dbReference type="ARBA" id="ARBA00001946"/>
    </source>
</evidence>
<dbReference type="NCBIfam" id="TIGR00757">
    <property type="entry name" value="RNaseEG"/>
    <property type="match status" value="1"/>
</dbReference>
<dbReference type="Gene3D" id="2.40.50.140">
    <property type="entry name" value="Nucleic acid-binding proteins"/>
    <property type="match status" value="1"/>
</dbReference>
<evidence type="ECO:0000259" key="17">
    <source>
        <dbReference type="PROSITE" id="PS50126"/>
    </source>
</evidence>
<feature type="compositionally biased region" description="Acidic residues" evidence="16">
    <location>
        <begin position="245"/>
        <end position="258"/>
    </location>
</feature>
<dbReference type="CDD" id="cd04453">
    <property type="entry name" value="S1_RNase_E"/>
    <property type="match status" value="1"/>
</dbReference>
<keyword evidence="8" id="KW-0479">Metal-binding</keyword>
<keyword evidence="10" id="KW-0862">Zinc</keyword>
<dbReference type="Pfam" id="PF10150">
    <property type="entry name" value="RNase_E_G"/>
    <property type="match status" value="1"/>
</dbReference>
<name>A0A239IJF0_9ACTN</name>
<feature type="compositionally biased region" description="Low complexity" evidence="16">
    <location>
        <begin position="903"/>
        <end position="923"/>
    </location>
</feature>
<dbReference type="GO" id="GO:0008995">
    <property type="term" value="F:ribonuclease E activity"/>
    <property type="evidence" value="ECO:0007669"/>
    <property type="project" value="UniProtKB-EC"/>
</dbReference>
<proteinExistence type="inferred from homology"/>
<evidence type="ECO:0000256" key="11">
    <source>
        <dbReference type="ARBA" id="ARBA00022842"/>
    </source>
</evidence>
<dbReference type="InterPro" id="IPR004659">
    <property type="entry name" value="RNase_E/G"/>
</dbReference>
<organism evidence="18 19">
    <name type="scientific">Geodermatophilus pulveris</name>
    <dbReference type="NCBI Taxonomy" id="1564159"/>
    <lineage>
        <taxon>Bacteria</taxon>
        <taxon>Bacillati</taxon>
        <taxon>Actinomycetota</taxon>
        <taxon>Actinomycetes</taxon>
        <taxon>Geodermatophilales</taxon>
        <taxon>Geodermatophilaceae</taxon>
        <taxon>Geodermatophilus</taxon>
    </lineage>
</organism>
<keyword evidence="12" id="KW-0694">RNA-binding</keyword>
<evidence type="ECO:0000256" key="4">
    <source>
        <dbReference type="ARBA" id="ARBA00005522"/>
    </source>
</evidence>
<evidence type="ECO:0000256" key="5">
    <source>
        <dbReference type="ARBA" id="ARBA00022490"/>
    </source>
</evidence>
<feature type="compositionally biased region" description="Low complexity" evidence="16">
    <location>
        <begin position="826"/>
        <end position="844"/>
    </location>
</feature>
<dbReference type="PROSITE" id="PS50126">
    <property type="entry name" value="S1"/>
    <property type="match status" value="1"/>
</dbReference>
<comment type="similarity">
    <text evidence="4">Belongs to the RNase E/G family.</text>
</comment>
<comment type="cofactor">
    <cofactor evidence="2">
        <name>Zn(2+)</name>
        <dbReference type="ChEBI" id="CHEBI:29105"/>
    </cofactor>
</comment>
<dbReference type="GO" id="GO:0006364">
    <property type="term" value="P:rRNA processing"/>
    <property type="evidence" value="ECO:0007669"/>
    <property type="project" value="TreeGrafter"/>
</dbReference>
<feature type="compositionally biased region" description="Low complexity" evidence="16">
    <location>
        <begin position="47"/>
        <end position="73"/>
    </location>
</feature>
<evidence type="ECO:0000256" key="9">
    <source>
        <dbReference type="ARBA" id="ARBA00022801"/>
    </source>
</evidence>
<dbReference type="AlphaFoldDB" id="A0A239IJF0"/>
<evidence type="ECO:0000256" key="15">
    <source>
        <dbReference type="ARBA" id="ARBA00072999"/>
    </source>
</evidence>
<feature type="compositionally biased region" description="Acidic residues" evidence="16">
    <location>
        <begin position="202"/>
        <end position="221"/>
    </location>
</feature>
<accession>A0A239IJF0</accession>
<dbReference type="RefSeq" id="WP_089307066.1">
    <property type="nucleotide sequence ID" value="NZ_FZOO01000011.1"/>
</dbReference>
<sequence length="985" mass="104786">MADQTPDSTTTTDEGLEPAAPPQGGETPAAEEELLAAEAGEDDDAGEQAAAEGEAPAQEPAAAGPVTAEPPAAESEEPPVSRFGAQFSSPEPTAVIARPRRRATRPAAAADPDVGAAAPPAPAIPAFVSFVAPTGTDVPAPPRRRSRRPVAESPTVEDTDAEPAEDLDEETPAPRSRRGRSRRRSGAEDAPAPAEDTRADEDVAEEDTADEDATAGEDTDDTGAGSSRRRRRGRRGRGRARTGEDATDGDDDTDEDTGDERGADDADEDADTGEDTAEDDEGGSSTRRRRRRRRRGGSSEPVEAAADGDDDRPERAGRNGRTTSDDDVRGVAGSTRLEAKRQRRRDGRDSGRRRAPILTESEFLARREAVDRRMVIRQRGERTQIAVLEDDVLVEHYVTQAQATSFAGNVYLGRVQNVLPSMEAAFVDIGKGRNAVLYAGEVNWDAAGLSGKQRSIEQAMKSGDKVLVQVTKDPIGHKGARLTQQVNLPGRFLVYVPGGSMTGISRKLPDTERTRLKDILKKIVPEDAGVIIRTAAEGASADELTRDVARLQAQWEVIRTKAESSSSAPALLYGEPDLAIRVIRDVFNEDFKELVVQGDDAWDTVEAYVAHVSPELSGRLTRHTGEGDVFRDLRIDEQLAKALDRKVWLPSGGSLVIDRTEAMTVVDVNTGKFTGSGGNLEQTVTRNNMEAAEEIVRQLRLRDIGGMIVIDFIDMVLESNRDLVLRRLTECLGRDRTKHQVAEVTSLGLVQMTRKRVGQGLLEVFSEPCEHCRGRGVVVHVDPVDDKRRGGGGTPAANGSGNGRREQPRGDRGRDTGARPAEETPDPVAAAPTAPAEGAPAVDGSDGDGQRSGGGRRNRGRRNRGQSGEDRAAEDAAVLTATLDEDTDGVAEPDAAPEEAVEPVEPVAEQIGTPFAAEPAAGQPAPPADDEAVPAGAGPDDPGPVDADEEPEAGQAVAEEPAAEAPVTRPRRRRAASRPAGPPAS</sequence>
<feature type="compositionally biased region" description="Acidic residues" evidence="16">
    <location>
        <begin position="29"/>
        <end position="46"/>
    </location>
</feature>
<dbReference type="GO" id="GO:0046872">
    <property type="term" value="F:metal ion binding"/>
    <property type="evidence" value="ECO:0007669"/>
    <property type="project" value="UniProtKB-KW"/>
</dbReference>
<feature type="compositionally biased region" description="Basic and acidic residues" evidence="16">
    <location>
        <begin position="312"/>
        <end position="329"/>
    </location>
</feature>
<keyword evidence="7" id="KW-0819">tRNA processing</keyword>
<dbReference type="EMBL" id="FZOO01000011">
    <property type="protein sequence ID" value="SNS93532.1"/>
    <property type="molecule type" value="Genomic_DNA"/>
</dbReference>
<keyword evidence="11" id="KW-0460">Magnesium</keyword>
<evidence type="ECO:0000256" key="2">
    <source>
        <dbReference type="ARBA" id="ARBA00001947"/>
    </source>
</evidence>
<dbReference type="PANTHER" id="PTHR30001:SF0">
    <property type="entry name" value="RIBONUCLEASE G"/>
    <property type="match status" value="1"/>
</dbReference>
<dbReference type="InterPro" id="IPR012340">
    <property type="entry name" value="NA-bd_OB-fold"/>
</dbReference>
<keyword evidence="5" id="KW-0963">Cytoplasm</keyword>
<dbReference type="OrthoDB" id="9804278at2"/>
<evidence type="ECO:0000256" key="12">
    <source>
        <dbReference type="ARBA" id="ARBA00022884"/>
    </source>
</evidence>
<dbReference type="InterPro" id="IPR019307">
    <property type="entry name" value="RNA-bd_AU-1/RNase_E/G"/>
</dbReference>
<evidence type="ECO:0000256" key="14">
    <source>
        <dbReference type="ARBA" id="ARBA00066879"/>
    </source>
</evidence>
<feature type="domain" description="S1 motif" evidence="17">
    <location>
        <begin position="408"/>
        <end position="485"/>
    </location>
</feature>
<feature type="compositionally biased region" description="Basic residues" evidence="16">
    <location>
        <begin position="175"/>
        <end position="184"/>
    </location>
</feature>
<feature type="compositionally biased region" description="Low complexity" evidence="16">
    <location>
        <begin position="953"/>
        <end position="968"/>
    </location>
</feature>
<dbReference type="PANTHER" id="PTHR30001">
    <property type="entry name" value="RIBONUCLEASE"/>
    <property type="match status" value="1"/>
</dbReference>
<gene>
    <name evidence="18" type="ORF">SAMN06893096_11117</name>
</gene>
<dbReference type="GO" id="GO:0008033">
    <property type="term" value="P:tRNA processing"/>
    <property type="evidence" value="ECO:0007669"/>
    <property type="project" value="UniProtKB-KW"/>
</dbReference>
<feature type="compositionally biased region" description="Basic and acidic residues" evidence="16">
    <location>
        <begin position="803"/>
        <end position="822"/>
    </location>
</feature>
<feature type="compositionally biased region" description="Polar residues" evidence="16">
    <location>
        <begin position="1"/>
        <end position="13"/>
    </location>
</feature>
<dbReference type="InterPro" id="IPR003029">
    <property type="entry name" value="S1_domain"/>
</dbReference>
<dbReference type="FunFam" id="2.40.50.140:FF:000066">
    <property type="entry name" value="Ribonuclease E"/>
    <property type="match status" value="1"/>
</dbReference>
<dbReference type="GO" id="GO:0003723">
    <property type="term" value="F:RNA binding"/>
    <property type="evidence" value="ECO:0007669"/>
    <property type="project" value="UniProtKB-KW"/>
</dbReference>
<evidence type="ECO:0000256" key="7">
    <source>
        <dbReference type="ARBA" id="ARBA00022694"/>
    </source>
</evidence>
<feature type="region of interest" description="Disordered" evidence="16">
    <location>
        <begin position="783"/>
        <end position="985"/>
    </location>
</feature>
<feature type="compositionally biased region" description="Acidic residues" evidence="16">
    <location>
        <begin position="883"/>
        <end position="902"/>
    </location>
</feature>
<evidence type="ECO:0000256" key="6">
    <source>
        <dbReference type="ARBA" id="ARBA00022664"/>
    </source>
</evidence>
<evidence type="ECO:0000313" key="18">
    <source>
        <dbReference type="EMBL" id="SNS93532.1"/>
    </source>
</evidence>
<feature type="compositionally biased region" description="Acidic residues" evidence="16">
    <location>
        <begin position="265"/>
        <end position="282"/>
    </location>
</feature>
<comment type="catalytic activity">
    <reaction evidence="13">
        <text>Endonucleolytic cleavage of single-stranded RNA in A- and U-rich regions.</text>
        <dbReference type="EC" id="3.1.26.12"/>
    </reaction>
</comment>
<reference evidence="19" key="1">
    <citation type="submission" date="2017-06" db="EMBL/GenBank/DDBJ databases">
        <authorList>
            <person name="Varghese N."/>
            <person name="Submissions S."/>
        </authorList>
    </citation>
    <scope>NUCLEOTIDE SEQUENCE [LARGE SCALE GENOMIC DNA]</scope>
    <source>
        <strain evidence="19">DSM 46839</strain>
    </source>
</reference>
<protein>
    <recommendedName>
        <fullName evidence="15">Ribonuclease E</fullName>
        <ecNumber evidence="14">3.1.26.12</ecNumber>
    </recommendedName>
</protein>
<evidence type="ECO:0000256" key="8">
    <source>
        <dbReference type="ARBA" id="ARBA00022723"/>
    </source>
</evidence>
<dbReference type="Proteomes" id="UP000198373">
    <property type="component" value="Unassembled WGS sequence"/>
</dbReference>
<keyword evidence="9" id="KW-0378">Hydrolase</keyword>
<evidence type="ECO:0000313" key="19">
    <source>
        <dbReference type="Proteomes" id="UP000198373"/>
    </source>
</evidence>
<feature type="compositionally biased region" description="Acidic residues" evidence="16">
    <location>
        <begin position="155"/>
        <end position="171"/>
    </location>
</feature>
<evidence type="ECO:0000256" key="16">
    <source>
        <dbReference type="SAM" id="MobiDB-lite"/>
    </source>
</evidence>